<dbReference type="PANTHER" id="PTHR10328">
    <property type="entry name" value="PROTEIN MAX MYC-ASSOCIATED FACTOR X"/>
    <property type="match status" value="1"/>
</dbReference>
<name>A0ABM1EK20_PRICU</name>
<feature type="region of interest" description="Disordered" evidence="8">
    <location>
        <begin position="153"/>
        <end position="178"/>
    </location>
</feature>
<feature type="compositionally biased region" description="Basic residues" evidence="8">
    <location>
        <begin position="169"/>
        <end position="178"/>
    </location>
</feature>
<keyword evidence="7" id="KW-0175">Coiled coil</keyword>
<keyword evidence="10" id="KW-1185">Reference proteome</keyword>
<dbReference type="Proteomes" id="UP000695022">
    <property type="component" value="Unplaced"/>
</dbReference>
<dbReference type="InterPro" id="IPR036638">
    <property type="entry name" value="HLH_DNA-bd_sf"/>
</dbReference>
<keyword evidence="3" id="KW-0238">DNA-binding</keyword>
<evidence type="ECO:0000259" key="9">
    <source>
        <dbReference type="PROSITE" id="PS50888"/>
    </source>
</evidence>
<feature type="coiled-coil region" evidence="7">
    <location>
        <begin position="91"/>
        <end position="125"/>
    </location>
</feature>
<feature type="compositionally biased region" description="Acidic residues" evidence="8">
    <location>
        <begin position="1"/>
        <end position="19"/>
    </location>
</feature>
<dbReference type="Pfam" id="PF00010">
    <property type="entry name" value="HLH"/>
    <property type="match status" value="1"/>
</dbReference>
<accession>A0ABM1EK20</accession>
<protein>
    <submittedName>
        <fullName evidence="11">Protein max-like isoform X1</fullName>
    </submittedName>
</protein>
<dbReference type="CDD" id="cd11406">
    <property type="entry name" value="bHLHzip_Max"/>
    <property type="match status" value="1"/>
</dbReference>
<dbReference type="RefSeq" id="XP_014672541.1">
    <property type="nucleotide sequence ID" value="XM_014817055.1"/>
</dbReference>
<evidence type="ECO:0000256" key="2">
    <source>
        <dbReference type="ARBA" id="ARBA00023015"/>
    </source>
</evidence>
<dbReference type="Gene3D" id="4.10.280.10">
    <property type="entry name" value="Helix-loop-helix DNA-binding domain"/>
    <property type="match status" value="1"/>
</dbReference>
<evidence type="ECO:0000256" key="1">
    <source>
        <dbReference type="ARBA" id="ARBA00007628"/>
    </source>
</evidence>
<keyword evidence="4" id="KW-0010">Activator</keyword>
<keyword evidence="6" id="KW-0539">Nucleus</keyword>
<dbReference type="PROSITE" id="PS50888">
    <property type="entry name" value="BHLH"/>
    <property type="match status" value="1"/>
</dbReference>
<keyword evidence="5" id="KW-0804">Transcription</keyword>
<dbReference type="PANTHER" id="PTHR10328:SF3">
    <property type="entry name" value="PROTEIN MAX"/>
    <property type="match status" value="1"/>
</dbReference>
<reference evidence="11" key="1">
    <citation type="submission" date="2025-08" db="UniProtKB">
        <authorList>
            <consortium name="RefSeq"/>
        </authorList>
    </citation>
    <scope>IDENTIFICATION</scope>
</reference>
<gene>
    <name evidence="11" type="primary">LOC106813013</name>
</gene>
<evidence type="ECO:0000256" key="3">
    <source>
        <dbReference type="ARBA" id="ARBA00023125"/>
    </source>
</evidence>
<evidence type="ECO:0000313" key="10">
    <source>
        <dbReference type="Proteomes" id="UP000695022"/>
    </source>
</evidence>
<evidence type="ECO:0000256" key="6">
    <source>
        <dbReference type="ARBA" id="ARBA00023242"/>
    </source>
</evidence>
<dbReference type="GeneID" id="106813013"/>
<proteinExistence type="inferred from homology"/>
<evidence type="ECO:0000256" key="8">
    <source>
        <dbReference type="SAM" id="MobiDB-lite"/>
    </source>
</evidence>
<comment type="similarity">
    <text evidence="1">Belongs to the MAX family.</text>
</comment>
<feature type="region of interest" description="Disordered" evidence="8">
    <location>
        <begin position="1"/>
        <end position="47"/>
    </location>
</feature>
<dbReference type="SMART" id="SM00353">
    <property type="entry name" value="HLH"/>
    <property type="match status" value="1"/>
</dbReference>
<dbReference type="SUPFAM" id="SSF47459">
    <property type="entry name" value="HLH, helix-loop-helix DNA-binding domain"/>
    <property type="match status" value="1"/>
</dbReference>
<evidence type="ECO:0000256" key="4">
    <source>
        <dbReference type="ARBA" id="ARBA00023159"/>
    </source>
</evidence>
<organism evidence="10 11">
    <name type="scientific">Priapulus caudatus</name>
    <name type="common">Priapulid worm</name>
    <dbReference type="NCBI Taxonomy" id="37621"/>
    <lineage>
        <taxon>Eukaryota</taxon>
        <taxon>Metazoa</taxon>
        <taxon>Ecdysozoa</taxon>
        <taxon>Scalidophora</taxon>
        <taxon>Priapulida</taxon>
        <taxon>Priapulimorpha</taxon>
        <taxon>Priapulimorphida</taxon>
        <taxon>Priapulidae</taxon>
        <taxon>Priapulus</taxon>
    </lineage>
</organism>
<dbReference type="InterPro" id="IPR011598">
    <property type="entry name" value="bHLH_dom"/>
</dbReference>
<evidence type="ECO:0000256" key="7">
    <source>
        <dbReference type="SAM" id="Coils"/>
    </source>
</evidence>
<evidence type="ECO:0000256" key="5">
    <source>
        <dbReference type="ARBA" id="ARBA00023163"/>
    </source>
</evidence>
<sequence length="178" mass="19904">MSDDDDRDVDVETDEEDVGIGDSEAFDHGRSLAGSPEFQTQAEKRAHHNALERNRRDHIKGSFHSLRDSVPCIQGEKASRAQILSKATEYIDKMKRINSIHQDDIDEMKQQNQLLEAQVHMLEHAKVGKVVSESSPVNGATVINRKGITMSVFDGGSDSDTQDLQERPAHRKKLKTSV</sequence>
<keyword evidence="2" id="KW-0805">Transcription regulation</keyword>
<evidence type="ECO:0000313" key="11">
    <source>
        <dbReference type="RefSeq" id="XP_014672541.1"/>
    </source>
</evidence>
<feature type="domain" description="BHLH" evidence="9">
    <location>
        <begin position="43"/>
        <end position="94"/>
    </location>
</feature>